<organism evidence="4 5">
    <name type="scientific">Pigmentiphaga litoralis</name>
    <dbReference type="NCBI Taxonomy" id="516702"/>
    <lineage>
        <taxon>Bacteria</taxon>
        <taxon>Pseudomonadati</taxon>
        <taxon>Pseudomonadota</taxon>
        <taxon>Betaproteobacteria</taxon>
        <taxon>Burkholderiales</taxon>
        <taxon>Alcaligenaceae</taxon>
        <taxon>Pigmentiphaga</taxon>
    </lineage>
</organism>
<keyword evidence="5" id="KW-1185">Reference proteome</keyword>
<dbReference type="RefSeq" id="WP_179587981.1">
    <property type="nucleotide sequence ID" value="NZ_JACBYR010000001.1"/>
</dbReference>
<evidence type="ECO:0000259" key="3">
    <source>
        <dbReference type="SMART" id="SM00822"/>
    </source>
</evidence>
<dbReference type="InterPro" id="IPR002347">
    <property type="entry name" value="SDR_fam"/>
</dbReference>
<dbReference type="PRINTS" id="PR00080">
    <property type="entry name" value="SDRFAMILY"/>
</dbReference>
<dbReference type="Pfam" id="PF13561">
    <property type="entry name" value="adh_short_C2"/>
    <property type="match status" value="1"/>
</dbReference>
<dbReference type="EMBL" id="JACBYR010000001">
    <property type="protein sequence ID" value="NYE84276.1"/>
    <property type="molecule type" value="Genomic_DNA"/>
</dbReference>
<dbReference type="SUPFAM" id="SSF51735">
    <property type="entry name" value="NAD(P)-binding Rossmann-fold domains"/>
    <property type="match status" value="1"/>
</dbReference>
<sequence>MSSTPTRTAIVTGGSKGIGAEIAVRLAAMGHAVVINYAQATTDAESVINTIKAAGGKAIAVKGDVASLDCAPNLYDTAEREFGPVDVFVNNAGMLRQAPMAQSDDAMFDRLVSVNLGGYFRGMRESARRMREGGRIINISTSVVGFYHPNFGVYAASKAGVDAMTHVLAKELGPRQITVNAVAPGQVETVLFLEGKTDEELKYYADRVPLGRLGQPKDIVGIVAFLAGPEASWLSGQVIRVNGGGV</sequence>
<dbReference type="PRINTS" id="PR00081">
    <property type="entry name" value="GDHRDH"/>
</dbReference>
<dbReference type="SMART" id="SM00822">
    <property type="entry name" value="PKS_KR"/>
    <property type="match status" value="1"/>
</dbReference>
<dbReference type="GO" id="GO:0004316">
    <property type="term" value="F:3-oxoacyl-[acyl-carrier-protein] reductase (NADPH) activity"/>
    <property type="evidence" value="ECO:0007669"/>
    <property type="project" value="UniProtKB-EC"/>
</dbReference>
<dbReference type="PANTHER" id="PTHR48107:SF7">
    <property type="entry name" value="RE15974P"/>
    <property type="match status" value="1"/>
</dbReference>
<feature type="domain" description="Ketoreductase" evidence="3">
    <location>
        <begin position="7"/>
        <end position="185"/>
    </location>
</feature>
<name>A0A7Y9IWC8_9BURK</name>
<dbReference type="PANTHER" id="PTHR48107">
    <property type="entry name" value="NADPH-DEPENDENT ALDEHYDE REDUCTASE-LIKE PROTEIN, CHLOROPLASTIC-RELATED"/>
    <property type="match status" value="1"/>
</dbReference>
<comment type="caution">
    <text evidence="4">The sequence shown here is derived from an EMBL/GenBank/DDBJ whole genome shotgun (WGS) entry which is preliminary data.</text>
</comment>
<comment type="similarity">
    <text evidence="1">Belongs to the short-chain dehydrogenases/reductases (SDR) family.</text>
</comment>
<accession>A0A7Y9IWC8</accession>
<evidence type="ECO:0000313" key="5">
    <source>
        <dbReference type="Proteomes" id="UP000542125"/>
    </source>
</evidence>
<proteinExistence type="inferred from homology"/>
<dbReference type="AlphaFoldDB" id="A0A7Y9IWC8"/>
<dbReference type="CDD" id="cd05362">
    <property type="entry name" value="THN_reductase-like_SDR_c"/>
    <property type="match status" value="1"/>
</dbReference>
<protein>
    <submittedName>
        <fullName evidence="4">3-oxoacyl-[acyl-carrier protein] reductase</fullName>
        <ecNumber evidence="4">1.1.1.100</ecNumber>
    </submittedName>
</protein>
<keyword evidence="2 4" id="KW-0560">Oxidoreductase</keyword>
<dbReference type="InterPro" id="IPR057326">
    <property type="entry name" value="KR_dom"/>
</dbReference>
<dbReference type="Gene3D" id="3.40.50.720">
    <property type="entry name" value="NAD(P)-binding Rossmann-like Domain"/>
    <property type="match status" value="1"/>
</dbReference>
<dbReference type="EC" id="1.1.1.100" evidence="4"/>
<dbReference type="FunFam" id="3.40.50.720:FF:000084">
    <property type="entry name" value="Short-chain dehydrogenase reductase"/>
    <property type="match status" value="1"/>
</dbReference>
<dbReference type="InterPro" id="IPR036291">
    <property type="entry name" value="NAD(P)-bd_dom_sf"/>
</dbReference>
<gene>
    <name evidence="4" type="ORF">FHW18_003547</name>
</gene>
<evidence type="ECO:0000256" key="1">
    <source>
        <dbReference type="ARBA" id="ARBA00006484"/>
    </source>
</evidence>
<evidence type="ECO:0000256" key="2">
    <source>
        <dbReference type="ARBA" id="ARBA00023002"/>
    </source>
</evidence>
<dbReference type="Proteomes" id="UP000542125">
    <property type="component" value="Unassembled WGS sequence"/>
</dbReference>
<evidence type="ECO:0000313" key="4">
    <source>
        <dbReference type="EMBL" id="NYE84276.1"/>
    </source>
</evidence>
<reference evidence="4 5" key="1">
    <citation type="submission" date="2020-07" db="EMBL/GenBank/DDBJ databases">
        <title>Genomic Encyclopedia of Type Strains, Phase IV (KMG-V): Genome sequencing to study the core and pangenomes of soil and plant-associated prokaryotes.</title>
        <authorList>
            <person name="Whitman W."/>
        </authorList>
    </citation>
    <scope>NUCLEOTIDE SEQUENCE [LARGE SCALE GENOMIC DNA]</scope>
    <source>
        <strain evidence="4 5">SAS40</strain>
    </source>
</reference>